<dbReference type="PANTHER" id="PTHR30349:SF64">
    <property type="entry name" value="PROPHAGE INTEGRASE INTD-RELATED"/>
    <property type="match status" value="1"/>
</dbReference>
<evidence type="ECO:0000256" key="2">
    <source>
        <dbReference type="ARBA" id="ARBA00023125"/>
    </source>
</evidence>
<dbReference type="PROSITE" id="PS51898">
    <property type="entry name" value="TYR_RECOMBINASE"/>
    <property type="match status" value="1"/>
</dbReference>
<comment type="similarity">
    <text evidence="1">Belongs to the 'phage' integrase family.</text>
</comment>
<dbReference type="InterPro" id="IPR050090">
    <property type="entry name" value="Tyrosine_recombinase_XerCD"/>
</dbReference>
<organism evidence="5 6">
    <name type="scientific">Butyricimonas faecihominis</name>
    <dbReference type="NCBI Taxonomy" id="1472416"/>
    <lineage>
        <taxon>Bacteria</taxon>
        <taxon>Pseudomonadati</taxon>
        <taxon>Bacteroidota</taxon>
        <taxon>Bacteroidia</taxon>
        <taxon>Bacteroidales</taxon>
        <taxon>Odoribacteraceae</taxon>
        <taxon>Butyricimonas</taxon>
    </lineage>
</organism>
<dbReference type="Proteomes" id="UP000546007">
    <property type="component" value="Unassembled WGS sequence"/>
</dbReference>
<dbReference type="PANTHER" id="PTHR30349">
    <property type="entry name" value="PHAGE INTEGRASE-RELATED"/>
    <property type="match status" value="1"/>
</dbReference>
<dbReference type="GO" id="GO:0003677">
    <property type="term" value="F:DNA binding"/>
    <property type="evidence" value="ECO:0007669"/>
    <property type="project" value="UniProtKB-KW"/>
</dbReference>
<dbReference type="Gene3D" id="1.10.150.130">
    <property type="match status" value="1"/>
</dbReference>
<dbReference type="GO" id="GO:0006310">
    <property type="term" value="P:DNA recombination"/>
    <property type="evidence" value="ECO:0007669"/>
    <property type="project" value="UniProtKB-KW"/>
</dbReference>
<dbReference type="RefSeq" id="WP_124315520.1">
    <property type="nucleotide sequence ID" value="NZ_AP028155.1"/>
</dbReference>
<dbReference type="Pfam" id="PF13102">
    <property type="entry name" value="Phage_int_SAM_5"/>
    <property type="match status" value="1"/>
</dbReference>
<dbReference type="Gene3D" id="1.10.443.10">
    <property type="entry name" value="Intergrase catalytic core"/>
    <property type="match status" value="1"/>
</dbReference>
<name>A0A7W6HWV5_9BACT</name>
<evidence type="ECO:0000259" key="4">
    <source>
        <dbReference type="PROSITE" id="PS51898"/>
    </source>
</evidence>
<dbReference type="InterPro" id="IPR011010">
    <property type="entry name" value="DNA_brk_join_enz"/>
</dbReference>
<accession>A0A7W6HWV5</accession>
<dbReference type="InterPro" id="IPR025269">
    <property type="entry name" value="SAM-like_dom"/>
</dbReference>
<dbReference type="Pfam" id="PF00589">
    <property type="entry name" value="Phage_integrase"/>
    <property type="match status" value="1"/>
</dbReference>
<dbReference type="AlphaFoldDB" id="A0A7W6HWV5"/>
<evidence type="ECO:0000313" key="5">
    <source>
        <dbReference type="EMBL" id="MBB4026439.1"/>
    </source>
</evidence>
<dbReference type="GO" id="GO:0015074">
    <property type="term" value="P:DNA integration"/>
    <property type="evidence" value="ECO:0007669"/>
    <property type="project" value="InterPro"/>
</dbReference>
<comment type="caution">
    <text evidence="5">The sequence shown here is derived from an EMBL/GenBank/DDBJ whole genome shotgun (WGS) entry which is preliminary data.</text>
</comment>
<evidence type="ECO:0000313" key="6">
    <source>
        <dbReference type="Proteomes" id="UP000546007"/>
    </source>
</evidence>
<dbReference type="SUPFAM" id="SSF56349">
    <property type="entry name" value="DNA breaking-rejoining enzymes"/>
    <property type="match status" value="1"/>
</dbReference>
<sequence length="418" mass="49305">MENNEITISIICRKDRVNAANEAPLYLRINKGQQKKLLSLKLQIPIMYWDFENNVFLDKCVNRNYYDLVIEEKKQEINKKIMAANLEGRVLSLDEFGEKKPQKVEKEKKEYVKQHFDRYIEELEATDHIKNARYYRCCLNCLMAFTKGTDIELKSIDTVFLNDFATWMKVKKRLRMNTIGNRLRGLKAVINRAVVSKTIPADMNPFNEFKVSKYKEETSKRAILKQDIERIINLDLKSISDENTFPLYDFARDIFVFSYLGCGINIVDIAFLKYANVIDNERLQFRRSKTKKMISFRLQPMAKDIIKKYSKKKHKQTDYVFPIFDDTKQKTMKEKYYKLDYQTRYVNKYLKKIGEYLDISLKLTSYVARHSFATVLKRSGVNTSIISEAMGHSSERVTQIYLDSFENTQIDEAMSNLL</sequence>
<dbReference type="Pfam" id="PF17293">
    <property type="entry name" value="Arm-DNA-bind_5"/>
    <property type="match status" value="1"/>
</dbReference>
<protein>
    <submittedName>
        <fullName evidence="5">Integrase</fullName>
    </submittedName>
</protein>
<evidence type="ECO:0000256" key="1">
    <source>
        <dbReference type="ARBA" id="ARBA00008857"/>
    </source>
</evidence>
<keyword evidence="2" id="KW-0238">DNA-binding</keyword>
<dbReference type="InterPro" id="IPR010998">
    <property type="entry name" value="Integrase_recombinase_N"/>
</dbReference>
<proteinExistence type="inferred from homology"/>
<dbReference type="EMBL" id="JACIES010000005">
    <property type="protein sequence ID" value="MBB4026439.1"/>
    <property type="molecule type" value="Genomic_DNA"/>
</dbReference>
<evidence type="ECO:0000256" key="3">
    <source>
        <dbReference type="ARBA" id="ARBA00023172"/>
    </source>
</evidence>
<dbReference type="OrthoDB" id="5326076at2"/>
<keyword evidence="3" id="KW-0233">DNA recombination</keyword>
<dbReference type="InterPro" id="IPR002104">
    <property type="entry name" value="Integrase_catalytic"/>
</dbReference>
<reference evidence="5 6" key="1">
    <citation type="submission" date="2020-08" db="EMBL/GenBank/DDBJ databases">
        <title>Genomic Encyclopedia of Type Strains, Phase IV (KMG-IV): sequencing the most valuable type-strain genomes for metagenomic binning, comparative biology and taxonomic classification.</title>
        <authorList>
            <person name="Goeker M."/>
        </authorList>
    </citation>
    <scope>NUCLEOTIDE SEQUENCE [LARGE SCALE GENOMIC DNA]</scope>
    <source>
        <strain evidence="5 6">DSM 105721</strain>
    </source>
</reference>
<feature type="domain" description="Tyr recombinase" evidence="4">
    <location>
        <begin position="234"/>
        <end position="414"/>
    </location>
</feature>
<dbReference type="InterPro" id="IPR013762">
    <property type="entry name" value="Integrase-like_cat_sf"/>
</dbReference>
<dbReference type="GeneID" id="93101921"/>
<dbReference type="InterPro" id="IPR035386">
    <property type="entry name" value="Arm-DNA-bind_5"/>
</dbReference>
<gene>
    <name evidence="5" type="ORF">GGR14_002233</name>
</gene>
<keyword evidence="6" id="KW-1185">Reference proteome</keyword>